<protein>
    <submittedName>
        <fullName evidence="2">Uncharacterized protein</fullName>
    </submittedName>
</protein>
<name>A0A7U3NKR4_9CAUD</name>
<dbReference type="EMBL" id="MW084976">
    <property type="protein sequence ID" value="QOV08457.1"/>
    <property type="molecule type" value="Genomic_DNA"/>
</dbReference>
<organism evidence="2 3">
    <name type="scientific">Bacillus phage Kirov</name>
    <dbReference type="NCBI Taxonomy" id="2783539"/>
    <lineage>
        <taxon>Viruses</taxon>
        <taxon>Duplodnaviria</taxon>
        <taxon>Heunggongvirae</taxon>
        <taxon>Uroviricota</taxon>
        <taxon>Caudoviricetes</taxon>
        <taxon>Andregratiavirinae</taxon>
        <taxon>Kirovvirus</taxon>
        <taxon>Kirovvirus kirov</taxon>
    </lineage>
</organism>
<keyword evidence="1" id="KW-0472">Membrane</keyword>
<reference evidence="2 3" key="1">
    <citation type="submission" date="2020-10" db="EMBL/GenBank/DDBJ databases">
        <authorList>
            <person name="Kazantseva O.A."/>
            <person name="Piligrimova E.G."/>
            <person name="Shadrin A.M."/>
        </authorList>
    </citation>
    <scope>NUCLEOTIDE SEQUENCE [LARGE SCALE GENOMIC DNA]</scope>
</reference>
<gene>
    <name evidence="2" type="ORF">Kirov_258</name>
</gene>
<proteinExistence type="predicted"/>
<keyword evidence="1" id="KW-1133">Transmembrane helix</keyword>
<feature type="transmembrane region" description="Helical" evidence="1">
    <location>
        <begin position="6"/>
        <end position="23"/>
    </location>
</feature>
<evidence type="ECO:0000313" key="3">
    <source>
        <dbReference type="Proteomes" id="UP000594029"/>
    </source>
</evidence>
<accession>A0A7U3NKR4</accession>
<feature type="transmembrane region" description="Helical" evidence="1">
    <location>
        <begin position="32"/>
        <end position="49"/>
    </location>
</feature>
<dbReference type="Proteomes" id="UP000594029">
    <property type="component" value="Segment"/>
</dbReference>
<keyword evidence="3" id="KW-1185">Reference proteome</keyword>
<evidence type="ECO:0000256" key="1">
    <source>
        <dbReference type="SAM" id="Phobius"/>
    </source>
</evidence>
<sequence>MFALGFIKFFVFMAIIIGAVTIANRVEHGRRLVILAPITFVLLMVVEKLF</sequence>
<keyword evidence="1" id="KW-0812">Transmembrane</keyword>
<evidence type="ECO:0000313" key="2">
    <source>
        <dbReference type="EMBL" id="QOV08457.1"/>
    </source>
</evidence>